<evidence type="ECO:0000313" key="11">
    <source>
        <dbReference type="EMBL" id="CAG9985040.1"/>
    </source>
</evidence>
<reference evidence="11" key="1">
    <citation type="submission" date="2021-10" db="EMBL/GenBank/DDBJ databases">
        <authorList>
            <person name="Piombo E."/>
        </authorList>
    </citation>
    <scope>NUCLEOTIDE SEQUENCE</scope>
</reference>
<gene>
    <name evidence="11" type="ORF">CBYS24578_00006719</name>
</gene>
<dbReference type="OrthoDB" id="1470350at2759"/>
<dbReference type="GO" id="GO:0004497">
    <property type="term" value="F:monooxygenase activity"/>
    <property type="evidence" value="ECO:0007669"/>
    <property type="project" value="UniProtKB-KW"/>
</dbReference>
<keyword evidence="7 9" id="KW-0503">Monooxygenase</keyword>
<dbReference type="PRINTS" id="PR00463">
    <property type="entry name" value="EP450I"/>
</dbReference>
<dbReference type="Proteomes" id="UP000754883">
    <property type="component" value="Unassembled WGS sequence"/>
</dbReference>
<evidence type="ECO:0000256" key="9">
    <source>
        <dbReference type="RuleBase" id="RU000461"/>
    </source>
</evidence>
<dbReference type="GO" id="GO:0020037">
    <property type="term" value="F:heme binding"/>
    <property type="evidence" value="ECO:0007669"/>
    <property type="project" value="InterPro"/>
</dbReference>
<dbReference type="GO" id="GO:0005506">
    <property type="term" value="F:iron ion binding"/>
    <property type="evidence" value="ECO:0007669"/>
    <property type="project" value="InterPro"/>
</dbReference>
<keyword evidence="12" id="KW-1185">Reference proteome</keyword>
<evidence type="ECO:0000256" key="6">
    <source>
        <dbReference type="ARBA" id="ARBA00023004"/>
    </source>
</evidence>
<dbReference type="PANTHER" id="PTHR24305">
    <property type="entry name" value="CYTOCHROME P450"/>
    <property type="match status" value="1"/>
</dbReference>
<comment type="similarity">
    <text evidence="2 9">Belongs to the cytochrome P450 family.</text>
</comment>
<evidence type="ECO:0000256" key="3">
    <source>
        <dbReference type="ARBA" id="ARBA00022617"/>
    </source>
</evidence>
<comment type="cofactor">
    <cofactor evidence="1 8">
        <name>heme</name>
        <dbReference type="ChEBI" id="CHEBI:30413"/>
    </cofactor>
</comment>
<dbReference type="GO" id="GO:0009403">
    <property type="term" value="P:toxin biosynthetic process"/>
    <property type="evidence" value="ECO:0007669"/>
    <property type="project" value="UniProtKB-ARBA"/>
</dbReference>
<dbReference type="GO" id="GO:0016705">
    <property type="term" value="F:oxidoreductase activity, acting on paired donors, with incorporation or reduction of molecular oxygen"/>
    <property type="evidence" value="ECO:0007669"/>
    <property type="project" value="InterPro"/>
</dbReference>
<dbReference type="AlphaFoldDB" id="A0A9N9U9I2"/>
<dbReference type="CDD" id="cd11058">
    <property type="entry name" value="CYP60B-like"/>
    <property type="match status" value="1"/>
</dbReference>
<evidence type="ECO:0000256" key="5">
    <source>
        <dbReference type="ARBA" id="ARBA00023002"/>
    </source>
</evidence>
<dbReference type="SUPFAM" id="SSF48264">
    <property type="entry name" value="Cytochrome P450"/>
    <property type="match status" value="1"/>
</dbReference>
<keyword evidence="6 8" id="KW-0408">Iron</keyword>
<dbReference type="PROSITE" id="PS00086">
    <property type="entry name" value="CYTOCHROME_P450"/>
    <property type="match status" value="1"/>
</dbReference>
<dbReference type="EMBL" id="CABFNO020001394">
    <property type="protein sequence ID" value="CAG9985040.1"/>
    <property type="molecule type" value="Genomic_DNA"/>
</dbReference>
<evidence type="ECO:0000256" key="10">
    <source>
        <dbReference type="SAM" id="Phobius"/>
    </source>
</evidence>
<sequence length="515" mass="58688">MSPTASISNDFGVLPTVSVVALFAFFGYLIYLAFFHPLAKVPGPKLYAISIIPYMYHLRSGKWHRVLKDLHDQYGPVVRIAPGDVSFINGDAWKIIYGHKNGAVGNFHKDTRFFPRRIPGKPNILTADESDHKRIRRHLSHAFSEKALRGQESIMQEYVNLLVRKLSDEVERGAAVDMVKWYNFTTFDLIGDLAFGEPFGSLESGGYHPWVAMIFDIVKMTSRLYILKRIPGLISLTPLFIPWKLLKDAQHHYELCERTAAKRIETGNTEREDFMSYMLRHNDEKGITTPEILETSKAVILAGSETTATLLSGCTYQMLSNRHVYERLVKEIRSTFNSPEEITMSSVANLEYTAAVLNESLRIYPPVPGGMGRFVPEEGTIIDGYWIPGKTIVAVPHWASYHSESNFVDADSFLPERWLGGDKFARDSRTVFNPFSAGPRNCIGKKYAIMPSIVGTSTNLSRRSLAYAEMRLILVHLIWRFDMELMADSRDWFQQEIYHLWQKGKLNVKLTHSNH</sequence>
<protein>
    <recommendedName>
        <fullName evidence="13">Cytochrome P450</fullName>
    </recommendedName>
</protein>
<keyword evidence="10" id="KW-0472">Membrane</keyword>
<dbReference type="InterPro" id="IPR036396">
    <property type="entry name" value="Cyt_P450_sf"/>
</dbReference>
<dbReference type="PRINTS" id="PR00385">
    <property type="entry name" value="P450"/>
</dbReference>
<keyword evidence="4 8" id="KW-0479">Metal-binding</keyword>
<keyword evidence="5 9" id="KW-0560">Oxidoreductase</keyword>
<dbReference type="PANTHER" id="PTHR24305:SF210">
    <property type="entry name" value="CYTOCHROME P450 MONOOXYGENASE ASQL-RELATED"/>
    <property type="match status" value="1"/>
</dbReference>
<keyword evidence="10" id="KW-0812">Transmembrane</keyword>
<evidence type="ECO:0000256" key="4">
    <source>
        <dbReference type="ARBA" id="ARBA00022723"/>
    </source>
</evidence>
<organism evidence="11 12">
    <name type="scientific">Clonostachys byssicola</name>
    <dbReference type="NCBI Taxonomy" id="160290"/>
    <lineage>
        <taxon>Eukaryota</taxon>
        <taxon>Fungi</taxon>
        <taxon>Dikarya</taxon>
        <taxon>Ascomycota</taxon>
        <taxon>Pezizomycotina</taxon>
        <taxon>Sordariomycetes</taxon>
        <taxon>Hypocreomycetidae</taxon>
        <taxon>Hypocreales</taxon>
        <taxon>Bionectriaceae</taxon>
        <taxon>Clonostachys</taxon>
    </lineage>
</organism>
<evidence type="ECO:0000256" key="7">
    <source>
        <dbReference type="ARBA" id="ARBA00023033"/>
    </source>
</evidence>
<dbReference type="InterPro" id="IPR002401">
    <property type="entry name" value="Cyt_P450_E_grp-I"/>
</dbReference>
<feature type="transmembrane region" description="Helical" evidence="10">
    <location>
        <begin position="12"/>
        <end position="35"/>
    </location>
</feature>
<accession>A0A9N9U9I2</accession>
<dbReference type="Gene3D" id="1.10.630.10">
    <property type="entry name" value="Cytochrome P450"/>
    <property type="match status" value="1"/>
</dbReference>
<comment type="caution">
    <text evidence="11">The sequence shown here is derived from an EMBL/GenBank/DDBJ whole genome shotgun (WGS) entry which is preliminary data.</text>
</comment>
<evidence type="ECO:0008006" key="13">
    <source>
        <dbReference type="Google" id="ProtNLM"/>
    </source>
</evidence>
<dbReference type="InterPro" id="IPR001128">
    <property type="entry name" value="Cyt_P450"/>
</dbReference>
<evidence type="ECO:0000313" key="12">
    <source>
        <dbReference type="Proteomes" id="UP000754883"/>
    </source>
</evidence>
<evidence type="ECO:0000256" key="8">
    <source>
        <dbReference type="PIRSR" id="PIRSR602401-1"/>
    </source>
</evidence>
<proteinExistence type="inferred from homology"/>
<dbReference type="FunFam" id="1.10.630.10:FF:000047">
    <property type="entry name" value="Cytochrome P450 monooxygenase"/>
    <property type="match status" value="1"/>
</dbReference>
<name>A0A9N9U9I2_9HYPO</name>
<feature type="binding site" description="axial binding residue" evidence="8">
    <location>
        <position position="442"/>
    </location>
    <ligand>
        <name>heme</name>
        <dbReference type="ChEBI" id="CHEBI:30413"/>
    </ligand>
    <ligandPart>
        <name>Fe</name>
        <dbReference type="ChEBI" id="CHEBI:18248"/>
    </ligandPart>
</feature>
<dbReference type="InterPro" id="IPR050121">
    <property type="entry name" value="Cytochrome_P450_monoxygenase"/>
</dbReference>
<dbReference type="Pfam" id="PF00067">
    <property type="entry name" value="p450"/>
    <property type="match status" value="1"/>
</dbReference>
<keyword evidence="3 8" id="KW-0349">Heme</keyword>
<keyword evidence="10" id="KW-1133">Transmembrane helix</keyword>
<evidence type="ECO:0000256" key="2">
    <source>
        <dbReference type="ARBA" id="ARBA00010617"/>
    </source>
</evidence>
<evidence type="ECO:0000256" key="1">
    <source>
        <dbReference type="ARBA" id="ARBA00001971"/>
    </source>
</evidence>
<dbReference type="InterPro" id="IPR017972">
    <property type="entry name" value="Cyt_P450_CS"/>
</dbReference>